<proteinExistence type="predicted"/>
<evidence type="ECO:0000256" key="1">
    <source>
        <dbReference type="SAM" id="MobiDB-lite"/>
    </source>
</evidence>
<name>A0A5C4JCL3_9ACTN</name>
<reference evidence="2 3" key="1">
    <citation type="submission" date="2019-05" db="EMBL/GenBank/DDBJ databases">
        <title>Draft genome sequence of Actinomadura sp. 14C53.</title>
        <authorList>
            <person name="Saricaoglu S."/>
            <person name="Isik K."/>
        </authorList>
    </citation>
    <scope>NUCLEOTIDE SEQUENCE [LARGE SCALE GENOMIC DNA]</scope>
    <source>
        <strain evidence="2 3">14C53</strain>
    </source>
</reference>
<sequence length="224" mass="23238">MPGRSVKAAAAAGAAVVAAGALTGCGGSPKVGTAALVGDDRITVTTLSQTVRDWRKQFRADPRANELRANPGSPAPQLAGESESDLRGALTLLINFRVAGEVADRTGVTVTGAQVDRAVVSLNKQGGAGSITLASGLPRAHARDLARLVATQVAVMQRFGADLNNELSPATQQAGQKWNELFRSTADAMDIEVNPRYGTYDPGQFEVGPVRFRLSSPDSGTRGA</sequence>
<dbReference type="EMBL" id="VCKW01000060">
    <property type="protein sequence ID" value="TMR01698.1"/>
    <property type="molecule type" value="Genomic_DNA"/>
</dbReference>
<protein>
    <recommendedName>
        <fullName evidence="4">Lipoprotein</fullName>
    </recommendedName>
</protein>
<dbReference type="Proteomes" id="UP000309174">
    <property type="component" value="Unassembled WGS sequence"/>
</dbReference>
<gene>
    <name evidence="2" type="ORF">ETD83_14215</name>
</gene>
<dbReference type="OrthoDB" id="3212108at2"/>
<accession>A0A5C4JCL3</accession>
<evidence type="ECO:0008006" key="4">
    <source>
        <dbReference type="Google" id="ProtNLM"/>
    </source>
</evidence>
<feature type="region of interest" description="Disordered" evidence="1">
    <location>
        <begin position="58"/>
        <end position="81"/>
    </location>
</feature>
<evidence type="ECO:0000313" key="3">
    <source>
        <dbReference type="Proteomes" id="UP000309174"/>
    </source>
</evidence>
<organism evidence="2 3">
    <name type="scientific">Actinomadura soli</name>
    <dbReference type="NCBI Taxonomy" id="2508997"/>
    <lineage>
        <taxon>Bacteria</taxon>
        <taxon>Bacillati</taxon>
        <taxon>Actinomycetota</taxon>
        <taxon>Actinomycetes</taxon>
        <taxon>Streptosporangiales</taxon>
        <taxon>Thermomonosporaceae</taxon>
        <taxon>Actinomadura</taxon>
    </lineage>
</organism>
<keyword evidence="3" id="KW-1185">Reference proteome</keyword>
<dbReference type="RefSeq" id="WP_138645590.1">
    <property type="nucleotide sequence ID" value="NZ_VCKW01000060.1"/>
</dbReference>
<dbReference type="AlphaFoldDB" id="A0A5C4JCL3"/>
<evidence type="ECO:0000313" key="2">
    <source>
        <dbReference type="EMBL" id="TMR01698.1"/>
    </source>
</evidence>
<dbReference type="PROSITE" id="PS51257">
    <property type="entry name" value="PROKAR_LIPOPROTEIN"/>
    <property type="match status" value="1"/>
</dbReference>
<comment type="caution">
    <text evidence="2">The sequence shown here is derived from an EMBL/GenBank/DDBJ whole genome shotgun (WGS) entry which is preliminary data.</text>
</comment>